<name>A0A066ZMB5_HYDMR</name>
<dbReference type="Proteomes" id="UP000027341">
    <property type="component" value="Unassembled WGS sequence"/>
</dbReference>
<feature type="domain" description="HDOD" evidence="1">
    <location>
        <begin position="20"/>
        <end position="212"/>
    </location>
</feature>
<dbReference type="PROSITE" id="PS51833">
    <property type="entry name" value="HDOD"/>
    <property type="match status" value="1"/>
</dbReference>
<comment type="caution">
    <text evidence="2">The sequence shown here is derived from an EMBL/GenBank/DDBJ whole genome shotgun (WGS) entry which is preliminary data.</text>
</comment>
<dbReference type="Pfam" id="PF08668">
    <property type="entry name" value="HDOD"/>
    <property type="match status" value="1"/>
</dbReference>
<proteinExistence type="predicted"/>
<gene>
    <name evidence="2" type="ORF">EI16_01220</name>
</gene>
<dbReference type="InterPro" id="IPR013976">
    <property type="entry name" value="HDOD"/>
</dbReference>
<dbReference type="InterPro" id="IPR052340">
    <property type="entry name" value="RNase_Y/CdgJ"/>
</dbReference>
<accession>A0A066ZMB5</accession>
<keyword evidence="3" id="KW-1185">Reference proteome</keyword>
<reference evidence="2 3" key="1">
    <citation type="submission" date="2014-04" db="EMBL/GenBank/DDBJ databases">
        <title>Draft genome sequence of Hydrogenovibrio marinus MH-110, a model organism for aerobic H2 metabolism.</title>
        <authorList>
            <person name="Cha H.J."/>
            <person name="Jo B.H."/>
            <person name="Hwang B.H."/>
        </authorList>
    </citation>
    <scope>NUCLEOTIDE SEQUENCE [LARGE SCALE GENOMIC DNA]</scope>
    <source>
        <strain evidence="2 3">MH-110</strain>
    </source>
</reference>
<evidence type="ECO:0000313" key="3">
    <source>
        <dbReference type="Proteomes" id="UP000027341"/>
    </source>
</evidence>
<dbReference type="SUPFAM" id="SSF109604">
    <property type="entry name" value="HD-domain/PDEase-like"/>
    <property type="match status" value="1"/>
</dbReference>
<evidence type="ECO:0000313" key="2">
    <source>
        <dbReference type="EMBL" id="KDN94963.1"/>
    </source>
</evidence>
<dbReference type="STRING" id="28885.EI16_01220"/>
<dbReference type="PANTHER" id="PTHR33525">
    <property type="match status" value="1"/>
</dbReference>
<sequence length="281" mass="31963">MLTIKEQIEHAKTLFEIDKIPALPKEILKLNELLSGLQLPETNEIVKLISQNMNLTAEVIKTANYPLFSKHRAADVTSIRDAVDVIGVKSLKSLVMGIYYSMEYLGRARTEINQLSLNTASLCGFLSERVMHIRSDQAYLGGLFYNSGCIILATKFKDYDEVFMECLAAPYHTKQIENERYTSSRNVAGLLLAKKWQLGKSMGHIIYQAHKKHLPEIEDDSIRTLVALVQLSEACIIEHEMPEYFTEEVALMRENANQELMIAEEDIREAIDYLFPQPGSF</sequence>
<dbReference type="EMBL" id="JMIU01000001">
    <property type="protein sequence ID" value="KDN94963.1"/>
    <property type="molecule type" value="Genomic_DNA"/>
</dbReference>
<organism evidence="2 3">
    <name type="scientific">Hydrogenovibrio marinus</name>
    <dbReference type="NCBI Taxonomy" id="28885"/>
    <lineage>
        <taxon>Bacteria</taxon>
        <taxon>Pseudomonadati</taxon>
        <taxon>Pseudomonadota</taxon>
        <taxon>Gammaproteobacteria</taxon>
        <taxon>Thiotrichales</taxon>
        <taxon>Piscirickettsiaceae</taxon>
        <taxon>Hydrogenovibrio</taxon>
    </lineage>
</organism>
<dbReference type="PANTHER" id="PTHR33525:SF3">
    <property type="entry name" value="RIBONUCLEASE Y"/>
    <property type="match status" value="1"/>
</dbReference>
<dbReference type="AlphaFoldDB" id="A0A066ZMB5"/>
<dbReference type="Gene3D" id="1.10.3210.10">
    <property type="entry name" value="Hypothetical protein af1432"/>
    <property type="match status" value="1"/>
</dbReference>
<evidence type="ECO:0000259" key="1">
    <source>
        <dbReference type="PROSITE" id="PS51833"/>
    </source>
</evidence>
<protein>
    <recommendedName>
        <fullName evidence="1">HDOD domain-containing protein</fullName>
    </recommendedName>
</protein>